<dbReference type="Proteomes" id="UP000422232">
    <property type="component" value="Chromosome"/>
</dbReference>
<dbReference type="EMBL" id="CP038908">
    <property type="protein sequence ID" value="QGO05801.1"/>
    <property type="molecule type" value="Genomic_DNA"/>
</dbReference>
<dbReference type="AlphaFoldDB" id="A0A9Q6PTR0"/>
<organism evidence="1 2">
    <name type="scientific">Piscirickettsia salmonis</name>
    <dbReference type="NCBI Taxonomy" id="1238"/>
    <lineage>
        <taxon>Bacteria</taxon>
        <taxon>Pseudomonadati</taxon>
        <taxon>Pseudomonadota</taxon>
        <taxon>Gammaproteobacteria</taxon>
        <taxon>Thiotrichales</taxon>
        <taxon>Piscirickettsiaceae</taxon>
        <taxon>Piscirickettsia</taxon>
    </lineage>
</organism>
<sequence length="69" mass="7708">MRNARIIVIEGVLETVANANTVDIRIEMDICFSGTATSEINSSRCFDKELFHIEINGPTLVEVIINTRL</sequence>
<protein>
    <submittedName>
        <fullName evidence="1">Uncharacterized protein</fullName>
    </submittedName>
</protein>
<name>A0A9Q6PTR0_PISSA</name>
<accession>A0A9Q6PTR0</accession>
<keyword evidence="2" id="KW-1185">Reference proteome</keyword>
<gene>
    <name evidence="1" type="ORF">Psal009_01697</name>
</gene>
<evidence type="ECO:0000313" key="2">
    <source>
        <dbReference type="Proteomes" id="UP000422232"/>
    </source>
</evidence>
<reference evidence="1 2" key="1">
    <citation type="submission" date="2019-04" db="EMBL/GenBank/DDBJ databases">
        <title>Complete genome sequencing of Piscirickettsia salmonis strain Psal-009.</title>
        <authorList>
            <person name="Schober I."/>
            <person name="Bunk B."/>
            <person name="Sproer C."/>
            <person name="Carril G.P."/>
            <person name="Riedel T."/>
            <person name="Flores-Herrera P.A."/>
            <person name="Nourdin-Galindo G."/>
            <person name="Marshall S.H."/>
            <person name="Overmann J."/>
        </authorList>
    </citation>
    <scope>NUCLEOTIDE SEQUENCE [LARGE SCALE GENOMIC DNA]</scope>
    <source>
        <strain evidence="1 2">Psal-009</strain>
    </source>
</reference>
<evidence type="ECO:0000313" key="1">
    <source>
        <dbReference type="EMBL" id="QGO05801.1"/>
    </source>
</evidence>
<proteinExistence type="predicted"/>